<reference evidence="2" key="2">
    <citation type="submission" date="2025-08" db="UniProtKB">
        <authorList>
            <consortium name="RefSeq"/>
        </authorList>
    </citation>
    <scope>IDENTIFICATION</scope>
    <source>
        <tissue evidence="2">Leaf</tissue>
    </source>
</reference>
<dbReference type="RefSeq" id="XP_056698361.1">
    <property type="nucleotide sequence ID" value="XM_056842383.1"/>
</dbReference>
<reference evidence="1" key="1">
    <citation type="journal article" date="2021" name="Nat. Commun.">
        <title>Genomic analyses provide insights into spinach domestication and the genetic basis of agronomic traits.</title>
        <authorList>
            <person name="Cai X."/>
            <person name="Sun X."/>
            <person name="Xu C."/>
            <person name="Sun H."/>
            <person name="Wang X."/>
            <person name="Ge C."/>
            <person name="Zhang Z."/>
            <person name="Wang Q."/>
            <person name="Fei Z."/>
            <person name="Jiao C."/>
            <person name="Wang Q."/>
        </authorList>
    </citation>
    <scope>NUCLEOTIDE SEQUENCE [LARGE SCALE GENOMIC DNA]</scope>
    <source>
        <strain evidence="1">cv. Varoflay</strain>
    </source>
</reference>
<sequence length="134" mass="14836">MVRMWLEHPVPLQIMQDPSNSVLLGAGTRKQGLYYFTKITDVKGVEDVAYGCNAAANVVEDVVTDMHTSVLPNKTATSLFQSKVDNRNKLDLLHARLGHPSLSKMKFVNAAYCKGVTEYNCAVCCSSKQISFQH</sequence>
<accession>A0ABM3RRV7</accession>
<keyword evidence="1" id="KW-1185">Reference proteome</keyword>
<proteinExistence type="predicted"/>
<dbReference type="Proteomes" id="UP000813463">
    <property type="component" value="Chromosome 4"/>
</dbReference>
<evidence type="ECO:0000313" key="1">
    <source>
        <dbReference type="Proteomes" id="UP000813463"/>
    </source>
</evidence>
<organism evidence="1 2">
    <name type="scientific">Spinacia oleracea</name>
    <name type="common">Spinach</name>
    <dbReference type="NCBI Taxonomy" id="3562"/>
    <lineage>
        <taxon>Eukaryota</taxon>
        <taxon>Viridiplantae</taxon>
        <taxon>Streptophyta</taxon>
        <taxon>Embryophyta</taxon>
        <taxon>Tracheophyta</taxon>
        <taxon>Spermatophyta</taxon>
        <taxon>Magnoliopsida</taxon>
        <taxon>eudicotyledons</taxon>
        <taxon>Gunneridae</taxon>
        <taxon>Pentapetalae</taxon>
        <taxon>Caryophyllales</taxon>
        <taxon>Chenopodiaceae</taxon>
        <taxon>Chenopodioideae</taxon>
        <taxon>Anserineae</taxon>
        <taxon>Spinacia</taxon>
    </lineage>
</organism>
<evidence type="ECO:0008006" key="3">
    <source>
        <dbReference type="Google" id="ProtNLM"/>
    </source>
</evidence>
<name>A0ABM3RRV7_SPIOL</name>
<evidence type="ECO:0000313" key="2">
    <source>
        <dbReference type="RefSeq" id="XP_056698361.1"/>
    </source>
</evidence>
<protein>
    <recommendedName>
        <fullName evidence="3">GAG-pre-integrase domain-containing protein</fullName>
    </recommendedName>
</protein>
<dbReference type="GeneID" id="130471991"/>
<gene>
    <name evidence="2" type="primary">LOC130471991</name>
</gene>